<dbReference type="Proteomes" id="UP000029448">
    <property type="component" value="Unassembled WGS sequence"/>
</dbReference>
<evidence type="ECO:0000313" key="2">
    <source>
        <dbReference type="Proteomes" id="UP000029448"/>
    </source>
</evidence>
<name>A0A095B5Q5_9PROT</name>
<gene>
    <name evidence="1" type="ORF">AtDm6_1266</name>
</gene>
<dbReference type="RefSeq" id="WP_035379128.1">
    <property type="nucleotide sequence ID" value="NZ_JAUYUW010000001.1"/>
</dbReference>
<comment type="caution">
    <text evidence="1">The sequence shown here is derived from an EMBL/GenBank/DDBJ whole genome shotgun (WGS) entry which is preliminary data.</text>
</comment>
<dbReference type="GeneID" id="89479021"/>
<dbReference type="EMBL" id="JOKM01000048">
    <property type="protein sequence ID" value="KGB24268.1"/>
    <property type="molecule type" value="Genomic_DNA"/>
</dbReference>
<dbReference type="STRING" id="104102.AtDm6_1266"/>
<keyword evidence="2" id="KW-1185">Reference proteome</keyword>
<dbReference type="AlphaFoldDB" id="A0A095B5Q5"/>
<dbReference type="PATRIC" id="fig|104102.7.peg.1256"/>
<accession>A0A095B5Q5</accession>
<reference evidence="1 2" key="1">
    <citation type="submission" date="2014-06" db="EMBL/GenBank/DDBJ databases">
        <title>Functional and comparative genomic analyses of the Drosophila gut microbiota identify candidate symbiosis factors.</title>
        <authorList>
            <person name="Newell P.D."/>
            <person name="Chaston J.M."/>
            <person name="Douglas A.E."/>
        </authorList>
    </citation>
    <scope>NUCLEOTIDE SEQUENCE [LARGE SCALE GENOMIC DNA]</scope>
    <source>
        <strain evidence="1 2">DmCS_006</strain>
    </source>
</reference>
<proteinExistence type="predicted"/>
<evidence type="ECO:0000313" key="1">
    <source>
        <dbReference type="EMBL" id="KGB24268.1"/>
    </source>
</evidence>
<protein>
    <submittedName>
        <fullName evidence="1">Putative tail sheath protein</fullName>
    </submittedName>
</protein>
<sequence length="495" mass="51875">MTITVDQVPAGWKVPGSYTQVSGLKSSTSLTGMPLKVLLIGVLGENGSGMPLTVYPYITASQAAALAGAGSAAANMVAAFRTDAPYTAADLILVSPASGAASAVWTITPSGPAKASGTVALEVNGYRVPATVTSGMTVVQIGAALADAWTDALSVSTGCALVVDATTGILTLTATDKGAWTNDIDVRESSRYGDGVSGAALAIVQATQGAGVPDVTPALTTVSRTWYTDIAWITADQPNLSVFATETARRFNAMVKLDTHVYLGMRGTYGQALALSETQNSKFVSILPANRARFSPWEAAGSLCAVASAALNTDPARQLRTLALTALAGRGPDDADDYDDDTRNVLLNNGMSTFNVQQGGAVELERVVTTNLVDDTGTKDDTWTDIMSPKVASRVRYEFNAFITTTYPRAKLADDGSRLAKVSAANVVTPSTLQLSWVGQSTIYADYGWIDDVDTLSPQAVFERDTTDRNRVNSSLIINRMGSLMVVANSLELQV</sequence>
<organism evidence="1 2">
    <name type="scientific">Acetobacter tropicalis</name>
    <dbReference type="NCBI Taxonomy" id="104102"/>
    <lineage>
        <taxon>Bacteria</taxon>
        <taxon>Pseudomonadati</taxon>
        <taxon>Pseudomonadota</taxon>
        <taxon>Alphaproteobacteria</taxon>
        <taxon>Acetobacterales</taxon>
        <taxon>Acetobacteraceae</taxon>
        <taxon>Acetobacter</taxon>
    </lineage>
</organism>